<dbReference type="EnsemblProtists" id="HpaT800127">
    <property type="protein sequence ID" value="HpaP800127"/>
    <property type="gene ID" value="HpaG800127"/>
</dbReference>
<dbReference type="Proteomes" id="UP000011713">
    <property type="component" value="Unassembled WGS sequence"/>
</dbReference>
<dbReference type="Gene3D" id="3.40.50.300">
    <property type="entry name" value="P-loop containing nucleotide triphosphate hydrolases"/>
    <property type="match status" value="1"/>
</dbReference>
<dbReference type="PANTHER" id="PTHR45626">
    <property type="entry name" value="TRANSCRIPTION TERMINATION FACTOR 2-RELATED"/>
    <property type="match status" value="1"/>
</dbReference>
<dbReference type="GO" id="GO:0005524">
    <property type="term" value="F:ATP binding"/>
    <property type="evidence" value="ECO:0007669"/>
    <property type="project" value="UniProtKB-KW"/>
</dbReference>
<keyword evidence="2" id="KW-0378">Hydrolase</keyword>
<dbReference type="InterPro" id="IPR027417">
    <property type="entry name" value="P-loop_NTPase"/>
</dbReference>
<dbReference type="InParanoid" id="M4B1I0"/>
<dbReference type="InterPro" id="IPR050628">
    <property type="entry name" value="SNF2_RAD54_helicase_TF"/>
</dbReference>
<reference evidence="4" key="2">
    <citation type="submission" date="2015-06" db="UniProtKB">
        <authorList>
            <consortium name="EnsemblProtists"/>
        </authorList>
    </citation>
    <scope>IDENTIFICATION</scope>
    <source>
        <strain evidence="4">Emoy2</strain>
    </source>
</reference>
<dbReference type="GO" id="GO:0005634">
    <property type="term" value="C:nucleus"/>
    <property type="evidence" value="ECO:0007669"/>
    <property type="project" value="TreeGrafter"/>
</dbReference>
<keyword evidence="1" id="KW-0547">Nucleotide-binding</keyword>
<dbReference type="PANTHER" id="PTHR45626:SF14">
    <property type="entry name" value="ATP-DEPENDENT DNA HELICASE (EUROFUNG)"/>
    <property type="match status" value="1"/>
</dbReference>
<dbReference type="GO" id="GO:0006281">
    <property type="term" value="P:DNA repair"/>
    <property type="evidence" value="ECO:0007669"/>
    <property type="project" value="TreeGrafter"/>
</dbReference>
<proteinExistence type="predicted"/>
<evidence type="ECO:0000256" key="1">
    <source>
        <dbReference type="ARBA" id="ARBA00022741"/>
    </source>
</evidence>
<dbReference type="VEuPathDB" id="FungiDB:HpaG800127"/>
<dbReference type="GO" id="GO:0008094">
    <property type="term" value="F:ATP-dependent activity, acting on DNA"/>
    <property type="evidence" value="ECO:0007669"/>
    <property type="project" value="TreeGrafter"/>
</dbReference>
<reference evidence="5" key="1">
    <citation type="journal article" date="2010" name="Science">
        <title>Signatures of adaptation to obligate biotrophy in the Hyaloperonospora arabidopsidis genome.</title>
        <authorList>
            <person name="Baxter L."/>
            <person name="Tripathy S."/>
            <person name="Ishaque N."/>
            <person name="Boot N."/>
            <person name="Cabral A."/>
            <person name="Kemen E."/>
            <person name="Thines M."/>
            <person name="Ah-Fong A."/>
            <person name="Anderson R."/>
            <person name="Badejoko W."/>
            <person name="Bittner-Eddy P."/>
            <person name="Boore J.L."/>
            <person name="Chibucos M.C."/>
            <person name="Coates M."/>
            <person name="Dehal P."/>
            <person name="Delehaunty K."/>
            <person name="Dong S."/>
            <person name="Downton P."/>
            <person name="Dumas B."/>
            <person name="Fabro G."/>
            <person name="Fronick C."/>
            <person name="Fuerstenberg S.I."/>
            <person name="Fulton L."/>
            <person name="Gaulin E."/>
            <person name="Govers F."/>
            <person name="Hughes L."/>
            <person name="Humphray S."/>
            <person name="Jiang R.H."/>
            <person name="Judelson H."/>
            <person name="Kamoun S."/>
            <person name="Kyung K."/>
            <person name="Meijer H."/>
            <person name="Minx P."/>
            <person name="Morris P."/>
            <person name="Nelson J."/>
            <person name="Phuntumart V."/>
            <person name="Qutob D."/>
            <person name="Rehmany A."/>
            <person name="Rougon-Cardoso A."/>
            <person name="Ryden P."/>
            <person name="Torto-Alalibo T."/>
            <person name="Studholme D."/>
            <person name="Wang Y."/>
            <person name="Win J."/>
            <person name="Wood J."/>
            <person name="Clifton S.W."/>
            <person name="Rogers J."/>
            <person name="Van den Ackerveken G."/>
            <person name="Jones J.D."/>
            <person name="McDowell J.M."/>
            <person name="Beynon J."/>
            <person name="Tyler B.M."/>
        </authorList>
    </citation>
    <scope>NUCLEOTIDE SEQUENCE [LARGE SCALE GENOMIC DNA]</scope>
    <source>
        <strain evidence="5">Emoy2</strain>
    </source>
</reference>
<dbReference type="eggNOG" id="KOG1001">
    <property type="taxonomic scope" value="Eukaryota"/>
</dbReference>
<dbReference type="AlphaFoldDB" id="M4B1I0"/>
<evidence type="ECO:0008006" key="6">
    <source>
        <dbReference type="Google" id="ProtNLM"/>
    </source>
</evidence>
<sequence length="153" mass="17306">MGSHGLDLSFVTHVFLMEEIWDKSLEQQVVSRAHRMGAQQAVVVEQLWMRGSIESEMAKMNELDERHSSNPPRVMHRLGPPVRTRKRLRGGGKALLNVAGTKRKKRNRRGDAKKCLLTTRAVSFSASSTTFFVTCGYWKTMLLQSLGKFAFPS</sequence>
<evidence type="ECO:0000313" key="5">
    <source>
        <dbReference type="Proteomes" id="UP000011713"/>
    </source>
</evidence>
<keyword evidence="5" id="KW-1185">Reference proteome</keyword>
<dbReference type="HOGENOM" id="CLU_1716746_0_0_1"/>
<evidence type="ECO:0000313" key="4">
    <source>
        <dbReference type="EnsemblProtists" id="HpaP800127"/>
    </source>
</evidence>
<dbReference type="SUPFAM" id="SSF52540">
    <property type="entry name" value="P-loop containing nucleoside triphosphate hydrolases"/>
    <property type="match status" value="1"/>
</dbReference>
<protein>
    <recommendedName>
        <fullName evidence="6">Helicase C-terminal domain-containing protein</fullName>
    </recommendedName>
</protein>
<keyword evidence="3" id="KW-0067">ATP-binding</keyword>
<dbReference type="GO" id="GO:0016787">
    <property type="term" value="F:hydrolase activity"/>
    <property type="evidence" value="ECO:0007669"/>
    <property type="project" value="UniProtKB-KW"/>
</dbReference>
<dbReference type="STRING" id="559515.M4B1I0"/>
<organism evidence="4 5">
    <name type="scientific">Hyaloperonospora arabidopsidis (strain Emoy2)</name>
    <name type="common">Downy mildew agent</name>
    <name type="synonym">Peronospora arabidopsidis</name>
    <dbReference type="NCBI Taxonomy" id="559515"/>
    <lineage>
        <taxon>Eukaryota</taxon>
        <taxon>Sar</taxon>
        <taxon>Stramenopiles</taxon>
        <taxon>Oomycota</taxon>
        <taxon>Peronosporomycetes</taxon>
        <taxon>Peronosporales</taxon>
        <taxon>Peronosporaceae</taxon>
        <taxon>Hyaloperonospora</taxon>
    </lineage>
</organism>
<accession>M4B1I0</accession>
<name>M4B1I0_HYAAE</name>
<evidence type="ECO:0000256" key="3">
    <source>
        <dbReference type="ARBA" id="ARBA00022840"/>
    </source>
</evidence>
<evidence type="ECO:0000256" key="2">
    <source>
        <dbReference type="ARBA" id="ARBA00022801"/>
    </source>
</evidence>
<dbReference type="EMBL" id="JH597776">
    <property type="status" value="NOT_ANNOTATED_CDS"/>
    <property type="molecule type" value="Genomic_DNA"/>
</dbReference>